<feature type="transmembrane region" description="Helical" evidence="7">
    <location>
        <begin position="319"/>
        <end position="340"/>
    </location>
</feature>
<dbReference type="eggNOG" id="COG1966">
    <property type="taxonomic scope" value="Bacteria"/>
</dbReference>
<feature type="transmembrane region" description="Helical" evidence="7">
    <location>
        <begin position="361"/>
        <end position="380"/>
    </location>
</feature>
<gene>
    <name evidence="9" type="ordered locus">Halha_1398</name>
</gene>
<keyword evidence="3" id="KW-1003">Cell membrane</keyword>
<evidence type="ECO:0000256" key="1">
    <source>
        <dbReference type="ARBA" id="ARBA00004651"/>
    </source>
</evidence>
<organism evidence="9 10">
    <name type="scientific">Halobacteroides halobius (strain ATCC 35273 / DSM 5150 / MD-1)</name>
    <dbReference type="NCBI Taxonomy" id="748449"/>
    <lineage>
        <taxon>Bacteria</taxon>
        <taxon>Bacillati</taxon>
        <taxon>Bacillota</taxon>
        <taxon>Clostridia</taxon>
        <taxon>Halanaerobiales</taxon>
        <taxon>Halobacteroidaceae</taxon>
        <taxon>Halobacteroides</taxon>
    </lineage>
</organism>
<evidence type="ECO:0000256" key="3">
    <source>
        <dbReference type="ARBA" id="ARBA00022475"/>
    </source>
</evidence>
<dbReference type="Pfam" id="PF02554">
    <property type="entry name" value="CstA"/>
    <property type="match status" value="3"/>
</dbReference>
<dbReference type="PATRIC" id="fig|748449.3.peg.1352"/>
<feature type="transmembrane region" description="Helical" evidence="7">
    <location>
        <begin position="149"/>
        <end position="172"/>
    </location>
</feature>
<dbReference type="EMBL" id="CP003359">
    <property type="protein sequence ID" value="AGB41343.1"/>
    <property type="molecule type" value="Genomic_DNA"/>
</dbReference>
<dbReference type="PANTHER" id="PTHR30252:SF4">
    <property type="entry name" value="CARBON STARVATION"/>
    <property type="match status" value="1"/>
</dbReference>
<accession>L0KB92</accession>
<feature type="transmembrane region" description="Helical" evidence="7">
    <location>
        <begin position="386"/>
        <end position="404"/>
    </location>
</feature>
<evidence type="ECO:0000256" key="6">
    <source>
        <dbReference type="ARBA" id="ARBA00023136"/>
    </source>
</evidence>
<comment type="subcellular location">
    <subcellularLocation>
        <location evidence="1">Cell membrane</location>
        <topology evidence="1">Multi-pass membrane protein</topology>
    </subcellularLocation>
</comment>
<keyword evidence="10" id="KW-1185">Reference proteome</keyword>
<name>L0KB92_HALHC</name>
<dbReference type="RefSeq" id="WP_015327065.1">
    <property type="nucleotide sequence ID" value="NC_019978.1"/>
</dbReference>
<evidence type="ECO:0000313" key="10">
    <source>
        <dbReference type="Proteomes" id="UP000010880"/>
    </source>
</evidence>
<feature type="domain" description="CstA N-terminal" evidence="8">
    <location>
        <begin position="304"/>
        <end position="425"/>
    </location>
</feature>
<feature type="transmembrane region" description="Helical" evidence="7">
    <location>
        <begin position="411"/>
        <end position="431"/>
    </location>
</feature>
<dbReference type="AlphaFoldDB" id="L0KB92"/>
<evidence type="ECO:0000256" key="7">
    <source>
        <dbReference type="SAM" id="Phobius"/>
    </source>
</evidence>
<feature type="transmembrane region" description="Helical" evidence="7">
    <location>
        <begin position="184"/>
        <end position="205"/>
    </location>
</feature>
<dbReference type="Proteomes" id="UP000010880">
    <property type="component" value="Chromosome"/>
</dbReference>
<feature type="domain" description="CstA N-terminal" evidence="8">
    <location>
        <begin position="7"/>
        <end position="144"/>
    </location>
</feature>
<keyword evidence="4 7" id="KW-0812">Transmembrane</keyword>
<dbReference type="HOGENOM" id="CLU_010531_3_1_9"/>
<feature type="transmembrane region" description="Helical" evidence="7">
    <location>
        <begin position="125"/>
        <end position="143"/>
    </location>
</feature>
<evidence type="ECO:0000259" key="8">
    <source>
        <dbReference type="Pfam" id="PF02554"/>
    </source>
</evidence>
<keyword evidence="6 7" id="KW-0472">Membrane</keyword>
<feature type="transmembrane region" description="Helical" evidence="7">
    <location>
        <begin position="81"/>
        <end position="104"/>
    </location>
</feature>
<keyword evidence="5 7" id="KW-1133">Transmembrane helix</keyword>
<evidence type="ECO:0000313" key="9">
    <source>
        <dbReference type="EMBL" id="AGB41343.1"/>
    </source>
</evidence>
<comment type="similarity">
    <text evidence="2">Belongs to the peptide transporter carbon starvation (CstA) (TC 2.A.114) family.</text>
</comment>
<dbReference type="GO" id="GO:0009267">
    <property type="term" value="P:cellular response to starvation"/>
    <property type="evidence" value="ECO:0007669"/>
    <property type="project" value="InterPro"/>
</dbReference>
<reference evidence="10" key="1">
    <citation type="submission" date="2012-02" db="EMBL/GenBank/DDBJ databases">
        <title>The complete genome of Halobacteroides halobius DSM 5150.</title>
        <authorList>
            <person name="Lucas S."/>
            <person name="Copeland A."/>
            <person name="Lapidus A."/>
            <person name="Glavina del Rio T."/>
            <person name="Dalin E."/>
            <person name="Tice H."/>
            <person name="Bruce D."/>
            <person name="Goodwin L."/>
            <person name="Pitluck S."/>
            <person name="Peters L."/>
            <person name="Mikhailova N."/>
            <person name="Gu W."/>
            <person name="Kyrpides N."/>
            <person name="Mavromatis K."/>
            <person name="Ivanova N."/>
            <person name="Brettin T."/>
            <person name="Detter J.C."/>
            <person name="Han C."/>
            <person name="Larimer F."/>
            <person name="Land M."/>
            <person name="Hauser L."/>
            <person name="Markowitz V."/>
            <person name="Cheng J.-F."/>
            <person name="Hugenholtz P."/>
            <person name="Woyke T."/>
            <person name="Wu D."/>
            <person name="Tindall B."/>
            <person name="Pomrenke H."/>
            <person name="Brambilla E."/>
            <person name="Klenk H.-P."/>
            <person name="Eisen J.A."/>
        </authorList>
    </citation>
    <scope>NUCLEOTIDE SEQUENCE [LARGE SCALE GENOMIC DNA]</scope>
    <source>
        <strain evidence="10">ATCC 35273 / DSM 5150 / MD-1</strain>
    </source>
</reference>
<evidence type="ECO:0000256" key="2">
    <source>
        <dbReference type="ARBA" id="ARBA00007755"/>
    </source>
</evidence>
<dbReference type="KEGG" id="hhl:Halha_1398"/>
<dbReference type="InterPro" id="IPR003706">
    <property type="entry name" value="CstA_N"/>
</dbReference>
<evidence type="ECO:0000256" key="5">
    <source>
        <dbReference type="ARBA" id="ARBA00022989"/>
    </source>
</evidence>
<proteinExistence type="inferred from homology"/>
<feature type="transmembrane region" description="Helical" evidence="7">
    <location>
        <begin position="54"/>
        <end position="75"/>
    </location>
</feature>
<dbReference type="GO" id="GO:0005886">
    <property type="term" value="C:plasma membrane"/>
    <property type="evidence" value="ECO:0007669"/>
    <property type="project" value="UniProtKB-SubCell"/>
</dbReference>
<feature type="transmembrane region" description="Helical" evidence="7">
    <location>
        <begin position="262"/>
        <end position="285"/>
    </location>
</feature>
<evidence type="ECO:0000256" key="4">
    <source>
        <dbReference type="ARBA" id="ARBA00022692"/>
    </source>
</evidence>
<feature type="transmembrane region" description="Helical" evidence="7">
    <location>
        <begin position="6"/>
        <end position="23"/>
    </location>
</feature>
<feature type="transmembrane region" description="Helical" evidence="7">
    <location>
        <begin position="437"/>
        <end position="459"/>
    </location>
</feature>
<dbReference type="PANTHER" id="PTHR30252">
    <property type="entry name" value="INNER MEMBRANE PEPTIDE TRANSPORTER"/>
    <property type="match status" value="1"/>
</dbReference>
<dbReference type="InterPro" id="IPR051605">
    <property type="entry name" value="CstA"/>
</dbReference>
<dbReference type="STRING" id="748449.Halha_1398"/>
<feature type="domain" description="CstA N-terminal" evidence="8">
    <location>
        <begin position="149"/>
        <end position="277"/>
    </location>
</feature>
<feature type="transmembrane region" description="Helical" evidence="7">
    <location>
        <begin position="225"/>
        <end position="241"/>
    </location>
</feature>
<dbReference type="OrthoDB" id="9761224at2"/>
<sequence length="472" mass="50308">MLSYLGGILILIAGYIFYGNFVTKIFGAEKTKETPAHTKSDGVDYIAMSWPRAFLIQLLNIAGLGPIYGAVMGALFGPAAFLWIVLGCIFAGTVHDYLIGMISVRDDGATVAEIVGDYLGEGARKFMRVFSILVLILVGTVFMTGPAKLLASMTGLSLNAWLVLIISYYFLATILPVDKIIAKFYPLLGGALLIMALGVGGGLIIGDYNIPNLTLANLHPKSLSLWPFLFVTIACGAISGFHATQSPLMARCLDNEDDGKKVFYGAMIAEGIIAIIWAAASMTFFGDTVGLSEALNSLGGAGGVVKEISDSMLGVTGGIMAMLGVIALPISSGDTAFRSVRLALADMLKLDQKDKTNRFKIAIPIFMIGIILSQVDFSIIWRYFAWSNQTLAMMALWAGAAYLAQQDKLHWIATIPATFMTAVSISYIFAAPEGFQLSLAIATPIGIITAGGALTLFLTKGQDATVEKKKSV</sequence>
<protein>
    <submittedName>
        <fullName evidence="9">Carbon starvation protein, predicted membrane protein</fullName>
    </submittedName>
</protein>